<feature type="compositionally biased region" description="Basic residues" evidence="7">
    <location>
        <begin position="184"/>
        <end position="194"/>
    </location>
</feature>
<dbReference type="InterPro" id="IPR032308">
    <property type="entry name" value="TDBD"/>
</dbReference>
<dbReference type="CDD" id="cd04301">
    <property type="entry name" value="NAT_SF"/>
    <property type="match status" value="1"/>
</dbReference>
<evidence type="ECO:0000256" key="4">
    <source>
        <dbReference type="ARBA" id="ARBA00022833"/>
    </source>
</evidence>
<feature type="compositionally biased region" description="Basic residues" evidence="7">
    <location>
        <begin position="150"/>
        <end position="171"/>
    </location>
</feature>
<feature type="domain" description="PHD-type" evidence="8">
    <location>
        <begin position="570"/>
        <end position="614"/>
    </location>
</feature>
<feature type="compositionally biased region" description="Basic and acidic residues" evidence="7">
    <location>
        <begin position="61"/>
        <end position="76"/>
    </location>
</feature>
<keyword evidence="10" id="KW-1185">Reference proteome</keyword>
<evidence type="ECO:0000313" key="10">
    <source>
        <dbReference type="Proteomes" id="UP001632038"/>
    </source>
</evidence>
<dbReference type="Proteomes" id="UP001632038">
    <property type="component" value="Unassembled WGS sequence"/>
</dbReference>
<dbReference type="AlphaFoldDB" id="A0ABD3DCE8"/>
<dbReference type="PROSITE" id="PS50016">
    <property type="entry name" value="ZF_PHD_2"/>
    <property type="match status" value="1"/>
</dbReference>
<keyword evidence="4" id="KW-0862">Zinc</keyword>
<dbReference type="InterPro" id="IPR019787">
    <property type="entry name" value="Znf_PHD-finger"/>
</dbReference>
<feature type="compositionally biased region" description="Acidic residues" evidence="7">
    <location>
        <begin position="129"/>
        <end position="144"/>
    </location>
</feature>
<accession>A0ABD3DCE8</accession>
<dbReference type="EMBL" id="JAVIJP010000018">
    <property type="protein sequence ID" value="KAL3638814.1"/>
    <property type="molecule type" value="Genomic_DNA"/>
</dbReference>
<reference evidence="10" key="1">
    <citation type="journal article" date="2024" name="IScience">
        <title>Strigolactones Initiate the Formation of Haustorium-like Structures in Castilleja.</title>
        <authorList>
            <person name="Buerger M."/>
            <person name="Peterson D."/>
            <person name="Chory J."/>
        </authorList>
    </citation>
    <scope>NUCLEOTIDE SEQUENCE [LARGE SCALE GENOMIC DNA]</scope>
</reference>
<dbReference type="SUPFAM" id="SSF57903">
    <property type="entry name" value="FYVE/PHD zinc finger"/>
    <property type="match status" value="1"/>
</dbReference>
<evidence type="ECO:0000256" key="6">
    <source>
        <dbReference type="PROSITE-ProRule" id="PRU00146"/>
    </source>
</evidence>
<feature type="compositionally biased region" description="Basic and acidic residues" evidence="7">
    <location>
        <begin position="199"/>
        <end position="211"/>
    </location>
</feature>
<keyword evidence="5" id="KW-0539">Nucleus</keyword>
<feature type="region of interest" description="Disordered" evidence="7">
    <location>
        <begin position="891"/>
        <end position="961"/>
    </location>
</feature>
<evidence type="ECO:0000313" key="9">
    <source>
        <dbReference type="EMBL" id="KAL3638814.1"/>
    </source>
</evidence>
<evidence type="ECO:0000256" key="5">
    <source>
        <dbReference type="ARBA" id="ARBA00023242"/>
    </source>
</evidence>
<dbReference type="InterPro" id="IPR016181">
    <property type="entry name" value="Acyl_CoA_acyltransferase"/>
</dbReference>
<feature type="compositionally biased region" description="Basic residues" evidence="7">
    <location>
        <begin position="223"/>
        <end position="239"/>
    </location>
</feature>
<dbReference type="SMART" id="SM00384">
    <property type="entry name" value="AT_hook"/>
    <property type="match status" value="6"/>
</dbReference>
<feature type="compositionally biased region" description="Basic and acidic residues" evidence="7">
    <location>
        <begin position="900"/>
        <end position="916"/>
    </location>
</feature>
<keyword evidence="3 6" id="KW-0863">Zinc-finger</keyword>
<protein>
    <recommendedName>
        <fullName evidence="8">PHD-type domain-containing protein</fullName>
    </recommendedName>
</protein>
<dbReference type="SMART" id="SM00249">
    <property type="entry name" value="PHD"/>
    <property type="match status" value="2"/>
</dbReference>
<evidence type="ECO:0000259" key="8">
    <source>
        <dbReference type="PROSITE" id="PS50016"/>
    </source>
</evidence>
<dbReference type="InterPro" id="IPR017956">
    <property type="entry name" value="AT_hook_DNA-bd_motif"/>
</dbReference>
<dbReference type="Pfam" id="PF22970">
    <property type="entry name" value="DUF7028"/>
    <property type="match status" value="1"/>
</dbReference>
<dbReference type="PRINTS" id="PR00929">
    <property type="entry name" value="ATHOOK"/>
</dbReference>
<dbReference type="Pfam" id="PF16135">
    <property type="entry name" value="TDBD"/>
    <property type="match status" value="1"/>
</dbReference>
<comment type="caution">
    <text evidence="9">The sequence shown here is derived from an EMBL/GenBank/DDBJ whole genome shotgun (WGS) entry which is preliminary data.</text>
</comment>
<dbReference type="PANTHER" id="PTHR46309">
    <property type="entry name" value="PHD FINGER PROTEIN 12"/>
    <property type="match status" value="1"/>
</dbReference>
<feature type="region of interest" description="Disordered" evidence="7">
    <location>
        <begin position="1"/>
        <end position="245"/>
    </location>
</feature>
<feature type="compositionally biased region" description="Basic residues" evidence="7">
    <location>
        <begin position="98"/>
        <end position="119"/>
    </location>
</feature>
<evidence type="ECO:0000256" key="2">
    <source>
        <dbReference type="ARBA" id="ARBA00022723"/>
    </source>
</evidence>
<dbReference type="Pfam" id="PF02178">
    <property type="entry name" value="AT_hook"/>
    <property type="match status" value="6"/>
</dbReference>
<dbReference type="SUPFAM" id="SSF55729">
    <property type="entry name" value="Acyl-CoA N-acyltransferases (Nat)"/>
    <property type="match status" value="1"/>
</dbReference>
<gene>
    <name evidence="9" type="ORF">CASFOL_016721</name>
</gene>
<dbReference type="PANTHER" id="PTHR46309:SF1">
    <property type="entry name" value="PHD FINGER PROTEIN 12"/>
    <property type="match status" value="1"/>
</dbReference>
<dbReference type="InterPro" id="IPR013083">
    <property type="entry name" value="Znf_RING/FYVE/PHD"/>
</dbReference>
<evidence type="ECO:0000256" key="7">
    <source>
        <dbReference type="SAM" id="MobiDB-lite"/>
    </source>
</evidence>
<dbReference type="CDD" id="cd15539">
    <property type="entry name" value="PHD1_AIRE"/>
    <property type="match status" value="1"/>
</dbReference>
<organism evidence="9 10">
    <name type="scientific">Castilleja foliolosa</name>
    <dbReference type="NCBI Taxonomy" id="1961234"/>
    <lineage>
        <taxon>Eukaryota</taxon>
        <taxon>Viridiplantae</taxon>
        <taxon>Streptophyta</taxon>
        <taxon>Embryophyta</taxon>
        <taxon>Tracheophyta</taxon>
        <taxon>Spermatophyta</taxon>
        <taxon>Magnoliopsida</taxon>
        <taxon>eudicotyledons</taxon>
        <taxon>Gunneridae</taxon>
        <taxon>Pentapetalae</taxon>
        <taxon>asterids</taxon>
        <taxon>lamiids</taxon>
        <taxon>Lamiales</taxon>
        <taxon>Orobanchaceae</taxon>
        <taxon>Pedicularideae</taxon>
        <taxon>Castillejinae</taxon>
        <taxon>Castilleja</taxon>
    </lineage>
</organism>
<dbReference type="InterPro" id="IPR056511">
    <property type="entry name" value="IDM1_C"/>
</dbReference>
<keyword evidence="2" id="KW-0479">Metal-binding</keyword>
<dbReference type="Gene3D" id="3.30.40.10">
    <property type="entry name" value="Zinc/RING finger domain, C3HC4 (zinc finger)"/>
    <property type="match status" value="1"/>
</dbReference>
<dbReference type="InterPro" id="IPR011011">
    <property type="entry name" value="Znf_FYVE_PHD"/>
</dbReference>
<sequence>MAEESVEVEFGLFDLNKEPPVERKRKRVEKNSNSTDKGNEGSDGLPKIGRILTSRTLAISDGEKQEIEMETVKVEDKDESEGPLMEYSENEETAPVLKKTKGKRGRPRKIESKRKRGRPRKIESKPEDKDESEGPLMEESENEETAPVLKKTKGKRGRPRKIVSKRKRGRPRKIESKPEVPSLIHRKKGKRGRPPKNAVKPESEDEKIDRKKVVKTSNGAGRGRGRPKGTGKRGRPRKTGTKDTDLAVKKKIVKKSSNGDSKKFGNVEFAKRLKTDMENGEMCRIVSKSGTYDSGKVVMRQKKATVERAKGNEVGLREQKQLLRDQIVEMITKAGWTVEYRQRLSKGYQDAVYVDRDRRSYWSVTLAYKKLKERVDNGTADERDASAFSPIPDEMFSMLFRITEKGKKSGKKKNSAVKTIKTRTKESLKVKSRLNRGGQRTLLARKRRDVLDSRDRALYEGNRNLIAWMLDFGSVPIGGKVKCRKGRGRKILLEGKVTKEGICCDCCDKTYGIQEFEAHAGGTIGKSFEDVYLDSGVSLFQCLNDAWKKHVKNDNIGFAHVDVEGDDPNDDTCNVCGDGGDLICCDSCPSTFHHGCLCIKVPSGDWHCVYCSCKFCGVACASASDNDDVDDDDSDSPSELFICRLCEQKFHALCIKGTIAEDFDHGNGPFCGKECFEISEQLQVLLGVKNELEEGFSYTVLHHVVSDNASPNGVSMVESNAKLAVTFSVMDECFEPIIDERSGTNMIHNVVYNCGSNIQRVNYEGFYTIILEKGHEVVAAASIRFHGKHLAEMPFIGTRFIYRRQGMCSRLLTSVEKVLCSLGIEKLVIPAISELNETWTNVFGFGPVEESTRQRMRNMSIIAFPGVDMLEKPLVAHPSIKDQIGFAVTESTEVQTQHQNTKDELIEENKDIDEPKAVTSSDIETQNNKKLSVVETDETIPADSSNNSDTETEAVHVNEEH</sequence>
<comment type="subcellular location">
    <subcellularLocation>
        <location evidence="1">Nucleus</location>
    </subcellularLocation>
</comment>
<dbReference type="GO" id="GO:0008270">
    <property type="term" value="F:zinc ion binding"/>
    <property type="evidence" value="ECO:0007669"/>
    <property type="project" value="UniProtKB-KW"/>
</dbReference>
<dbReference type="Pfam" id="PF23209">
    <property type="entry name" value="IDM1_C"/>
    <property type="match status" value="1"/>
</dbReference>
<dbReference type="InterPro" id="IPR054292">
    <property type="entry name" value="DUF7028"/>
</dbReference>
<feature type="compositionally biased region" description="Polar residues" evidence="7">
    <location>
        <begin position="918"/>
        <end position="930"/>
    </location>
</feature>
<evidence type="ECO:0000256" key="3">
    <source>
        <dbReference type="ARBA" id="ARBA00022771"/>
    </source>
</evidence>
<name>A0ABD3DCE8_9LAMI</name>
<dbReference type="GO" id="GO:0005634">
    <property type="term" value="C:nucleus"/>
    <property type="evidence" value="ECO:0007669"/>
    <property type="project" value="UniProtKB-SubCell"/>
</dbReference>
<evidence type="ECO:0000256" key="1">
    <source>
        <dbReference type="ARBA" id="ARBA00004123"/>
    </source>
</evidence>
<dbReference type="InterPro" id="IPR001965">
    <property type="entry name" value="Znf_PHD"/>
</dbReference>
<dbReference type="InterPro" id="IPR042163">
    <property type="entry name" value="PHF12"/>
</dbReference>
<proteinExistence type="predicted"/>